<feature type="transmembrane region" description="Helical" evidence="1">
    <location>
        <begin position="376"/>
        <end position="397"/>
    </location>
</feature>
<evidence type="ECO:0000313" key="3">
    <source>
        <dbReference type="EMBL" id="EPS26749.1"/>
    </source>
</evidence>
<dbReference type="InterPro" id="IPR050879">
    <property type="entry name" value="Acyltransferase_3"/>
</dbReference>
<dbReference type="GO" id="GO:0016747">
    <property type="term" value="F:acyltransferase activity, transferring groups other than amino-acyl groups"/>
    <property type="evidence" value="ECO:0007669"/>
    <property type="project" value="InterPro"/>
</dbReference>
<dbReference type="HOGENOM" id="CLU_005679_4_0_1"/>
<dbReference type="PhylomeDB" id="S7Z963"/>
<feature type="transmembrane region" description="Helical" evidence="1">
    <location>
        <begin position="12"/>
        <end position="34"/>
    </location>
</feature>
<dbReference type="InterPro" id="IPR002656">
    <property type="entry name" value="Acyl_transf_3_dom"/>
</dbReference>
<feature type="transmembrane region" description="Helical" evidence="1">
    <location>
        <begin position="54"/>
        <end position="74"/>
    </location>
</feature>
<protein>
    <recommendedName>
        <fullName evidence="2">Acyltransferase 3 domain-containing protein</fullName>
    </recommendedName>
</protein>
<keyword evidence="4" id="KW-1185">Reference proteome</keyword>
<dbReference type="OrthoDB" id="5405781at2759"/>
<gene>
    <name evidence="3" type="ORF">PDE_01688</name>
</gene>
<dbReference type="eggNOG" id="ENOG502SMN6">
    <property type="taxonomic scope" value="Eukaryota"/>
</dbReference>
<evidence type="ECO:0000259" key="2">
    <source>
        <dbReference type="Pfam" id="PF01757"/>
    </source>
</evidence>
<dbReference type="PANTHER" id="PTHR23028">
    <property type="entry name" value="ACETYLTRANSFERASE"/>
    <property type="match status" value="1"/>
</dbReference>
<feature type="transmembrane region" description="Helical" evidence="1">
    <location>
        <begin position="245"/>
        <end position="264"/>
    </location>
</feature>
<feature type="transmembrane region" description="Helical" evidence="1">
    <location>
        <begin position="208"/>
        <end position="233"/>
    </location>
</feature>
<dbReference type="Proteomes" id="UP000019376">
    <property type="component" value="Unassembled WGS sequence"/>
</dbReference>
<keyword evidence="1" id="KW-0812">Transmembrane</keyword>
<evidence type="ECO:0000313" key="4">
    <source>
        <dbReference type="Proteomes" id="UP000019376"/>
    </source>
</evidence>
<keyword evidence="1" id="KW-1133">Transmembrane helix</keyword>
<dbReference type="EMBL" id="KB644409">
    <property type="protein sequence ID" value="EPS26749.1"/>
    <property type="molecule type" value="Genomic_DNA"/>
</dbReference>
<feature type="domain" description="Acyltransferase 3" evidence="2">
    <location>
        <begin position="8"/>
        <end position="351"/>
    </location>
</feature>
<evidence type="ECO:0000256" key="1">
    <source>
        <dbReference type="SAM" id="Phobius"/>
    </source>
</evidence>
<keyword evidence="1" id="KW-0472">Membrane</keyword>
<proteinExistence type="predicted"/>
<dbReference type="Pfam" id="PF01757">
    <property type="entry name" value="Acyl_transf_3"/>
    <property type="match status" value="1"/>
</dbReference>
<dbReference type="PANTHER" id="PTHR23028:SF128">
    <property type="entry name" value="ACYLTRANSFERASE 3 DOMAIN-CONTAINING PROTEIN"/>
    <property type="match status" value="1"/>
</dbReference>
<organism evidence="3 4">
    <name type="scientific">Penicillium oxalicum (strain 114-2 / CGMCC 5302)</name>
    <name type="common">Penicillium decumbens</name>
    <dbReference type="NCBI Taxonomy" id="933388"/>
    <lineage>
        <taxon>Eukaryota</taxon>
        <taxon>Fungi</taxon>
        <taxon>Dikarya</taxon>
        <taxon>Ascomycota</taxon>
        <taxon>Pezizomycotina</taxon>
        <taxon>Eurotiomycetes</taxon>
        <taxon>Eurotiomycetidae</taxon>
        <taxon>Eurotiales</taxon>
        <taxon>Aspergillaceae</taxon>
        <taxon>Penicillium</taxon>
    </lineage>
</organism>
<sequence>MANKHRANNWIDGLRGIAAIVVVTYHLCSCFASWLNSPAIDEHGAVSLFQYPFLRLFMGGRTAVALFFLITGYVNSYSTRKRVRQGDAGLALHCLSKTTFSRTAKLVLPTNAALIIGWMVCQLNGYHMAAQTDSFWIRVGAVAPGPTFGAALKGLLLNLTVFWHDGVGIYDHTYWTIPFFVKGSMIVYLTLLGTAYTQPRWTKPILVFLYIFAWAGGQALTDLNIYAGMLLAELSVDYGPRATSALSRITSFSMILFGLLLASFPEDHADWTPWSNAINTVAIYLVPAGAEVNRYVISVGTTFISFGVFFSPDAREILSHPIMNFLGRISFPIYLIHNTLIRTLLTWLVYRDSAIKEGLYPVDAEGNPKYLDKGGLGAFMVAVPIFYATLLYMSYLWTVYIDPPCGRLVDWLSETAFGESEGVGGVVLKKEGLPGALVS</sequence>
<name>S7Z963_PENO1</name>
<feature type="transmembrane region" description="Helical" evidence="1">
    <location>
        <begin position="174"/>
        <end position="196"/>
    </location>
</feature>
<reference evidence="3 4" key="1">
    <citation type="journal article" date="2013" name="PLoS ONE">
        <title>Genomic and secretomic analyses reveal unique features of the lignocellulolytic enzyme system of Penicillium decumbens.</title>
        <authorList>
            <person name="Liu G."/>
            <person name="Zhang L."/>
            <person name="Wei X."/>
            <person name="Zou G."/>
            <person name="Qin Y."/>
            <person name="Ma L."/>
            <person name="Li J."/>
            <person name="Zheng H."/>
            <person name="Wang S."/>
            <person name="Wang C."/>
            <person name="Xun L."/>
            <person name="Zhao G.-P."/>
            <person name="Zhou Z."/>
            <person name="Qu Y."/>
        </authorList>
    </citation>
    <scope>NUCLEOTIDE SEQUENCE [LARGE SCALE GENOMIC DNA]</scope>
    <source>
        <strain evidence="4">114-2 / CGMCC 5302</strain>
    </source>
</reference>
<feature type="transmembrane region" description="Helical" evidence="1">
    <location>
        <begin position="135"/>
        <end position="162"/>
    </location>
</feature>
<dbReference type="AlphaFoldDB" id="S7Z963"/>
<accession>S7Z963</accession>